<evidence type="ECO:0000256" key="5">
    <source>
        <dbReference type="RuleBase" id="RU003796"/>
    </source>
</evidence>
<feature type="compositionally biased region" description="Low complexity" evidence="6">
    <location>
        <begin position="327"/>
        <end position="344"/>
    </location>
</feature>
<feature type="compositionally biased region" description="Gly residues" evidence="6">
    <location>
        <begin position="1"/>
        <end position="13"/>
    </location>
</feature>
<feature type="region of interest" description="Disordered" evidence="6">
    <location>
        <begin position="87"/>
        <end position="121"/>
    </location>
</feature>
<dbReference type="SUPFAM" id="SSF46785">
    <property type="entry name" value="Winged helix' DNA-binding domain"/>
    <property type="match status" value="1"/>
</dbReference>
<evidence type="ECO:0000256" key="6">
    <source>
        <dbReference type="SAM" id="MobiDB-lite"/>
    </source>
</evidence>
<proteinExistence type="inferred from homology"/>
<feature type="region of interest" description="Disordered" evidence="6">
    <location>
        <begin position="295"/>
        <end position="378"/>
    </location>
</feature>
<sequence>MSRNGGGGGGGGPLRLLLMDEGGGVGGHPTPSPHSLGGDTMTLLHDEQGTPSPFHLLDHQYGVTPQNQMLQRPLTLPPKSQMVKRRLNLDQDEDESPFKAPKSVKKMRVNPPTTPAKEKGTRYDTSLGLLTKKFVNLLKCSPQGVVDLNIASETLDVQKRRIYDITNVLEGIGILEKKSKNNIQWKGGRMPTSQSSQLQADINHLAGKEQAIDMLIADAESDLQQLHAERRFSYVTYQDIRHIPAYQDRTVMLVKAPPESHLEVPKPTRPNFLQMFMRSKTGPIEVFLCPEPDDVAAGPTPVRKPAHHQTPHQQHAASAVSHRQGNPSSSSSSSHPSSSQSSSPLVQCSNEIKEEPPDPTTGPLPYATTSSSSSSRAPLTSLHNDVMISANTSSGGGATSSFGSARYHSAAGTGSNVGHSSVIQSTASVGAGGSSSSGHNSQSSSTAATSGGSGESSLDSHVSQFSHIEPFLPLEPPLTSADYSFCLAPDEGLSDLFSDYCSH</sequence>
<dbReference type="GO" id="GO:0000981">
    <property type="term" value="F:DNA-binding transcription factor activity, RNA polymerase II-specific"/>
    <property type="evidence" value="ECO:0007669"/>
    <property type="project" value="TreeGrafter"/>
</dbReference>
<dbReference type="Pfam" id="PF02319">
    <property type="entry name" value="WHD_E2F_TDP"/>
    <property type="match status" value="1"/>
</dbReference>
<evidence type="ECO:0000256" key="1">
    <source>
        <dbReference type="ARBA" id="ARBA00010940"/>
    </source>
</evidence>
<reference evidence="8" key="1">
    <citation type="submission" date="2021-05" db="EMBL/GenBank/DDBJ databases">
        <authorList>
            <person name="Alioto T."/>
            <person name="Alioto T."/>
            <person name="Gomez Garrido J."/>
        </authorList>
    </citation>
    <scope>NUCLEOTIDE SEQUENCE</scope>
</reference>
<organism evidence="8">
    <name type="scientific">Cacopsylla melanoneura</name>
    <dbReference type="NCBI Taxonomy" id="428564"/>
    <lineage>
        <taxon>Eukaryota</taxon>
        <taxon>Metazoa</taxon>
        <taxon>Ecdysozoa</taxon>
        <taxon>Arthropoda</taxon>
        <taxon>Hexapoda</taxon>
        <taxon>Insecta</taxon>
        <taxon>Pterygota</taxon>
        <taxon>Neoptera</taxon>
        <taxon>Paraneoptera</taxon>
        <taxon>Hemiptera</taxon>
        <taxon>Sternorrhyncha</taxon>
        <taxon>Psylloidea</taxon>
        <taxon>Psyllidae</taxon>
        <taxon>Psyllinae</taxon>
        <taxon>Cacopsylla</taxon>
    </lineage>
</organism>
<evidence type="ECO:0000256" key="3">
    <source>
        <dbReference type="ARBA" id="ARBA00023125"/>
    </source>
</evidence>
<evidence type="ECO:0000259" key="7">
    <source>
        <dbReference type="SMART" id="SM01372"/>
    </source>
</evidence>
<name>A0A8D8SZZ7_9HEMI</name>
<dbReference type="EMBL" id="HBUF01241904">
    <property type="protein sequence ID" value="CAG6677235.1"/>
    <property type="molecule type" value="Transcribed_RNA"/>
</dbReference>
<dbReference type="AlphaFoldDB" id="A0A8D8SZZ7"/>
<dbReference type="PANTHER" id="PTHR12081:SF18">
    <property type="entry name" value="TRANSCRIPTION FACTOR E2F2-RELATED"/>
    <property type="match status" value="1"/>
</dbReference>
<comment type="subcellular location">
    <subcellularLocation>
        <location evidence="5">Nucleus</location>
    </subcellularLocation>
</comment>
<evidence type="ECO:0000256" key="2">
    <source>
        <dbReference type="ARBA" id="ARBA00023015"/>
    </source>
</evidence>
<keyword evidence="2 5" id="KW-0805">Transcription regulation</keyword>
<dbReference type="EMBL" id="HBUF01241903">
    <property type="protein sequence ID" value="CAG6677234.1"/>
    <property type="molecule type" value="Transcribed_RNA"/>
</dbReference>
<dbReference type="InterPro" id="IPR036390">
    <property type="entry name" value="WH_DNA-bd_sf"/>
</dbReference>
<dbReference type="Gene3D" id="1.10.10.10">
    <property type="entry name" value="Winged helix-like DNA-binding domain superfamily/Winged helix DNA-binding domain"/>
    <property type="match status" value="1"/>
</dbReference>
<evidence type="ECO:0000256" key="4">
    <source>
        <dbReference type="ARBA" id="ARBA00023163"/>
    </source>
</evidence>
<dbReference type="Pfam" id="PF16421">
    <property type="entry name" value="E2F_CC-MB"/>
    <property type="match status" value="1"/>
</dbReference>
<protein>
    <submittedName>
        <fullName evidence="8">Transcription factor E2F2</fullName>
    </submittedName>
</protein>
<feature type="compositionally biased region" description="Low complexity" evidence="6">
    <location>
        <begin position="436"/>
        <end position="450"/>
    </location>
</feature>
<dbReference type="GO" id="GO:0046983">
    <property type="term" value="F:protein dimerization activity"/>
    <property type="evidence" value="ECO:0007669"/>
    <property type="project" value="InterPro"/>
</dbReference>
<dbReference type="InterPro" id="IPR032198">
    <property type="entry name" value="E2F_CC-MB"/>
</dbReference>
<dbReference type="SMART" id="SM01372">
    <property type="entry name" value="E2F_TDP"/>
    <property type="match status" value="1"/>
</dbReference>
<dbReference type="Gene3D" id="6.10.250.540">
    <property type="match status" value="1"/>
</dbReference>
<feature type="domain" description="E2F/DP family winged-helix DNA-binding" evidence="7">
    <location>
        <begin position="122"/>
        <end position="187"/>
    </location>
</feature>
<dbReference type="FunFam" id="1.10.10.10:FF:000008">
    <property type="entry name" value="E2F transcription factor 1"/>
    <property type="match status" value="1"/>
</dbReference>
<accession>A0A8D8SZZ7</accession>
<dbReference type="GO" id="GO:0000978">
    <property type="term" value="F:RNA polymerase II cis-regulatory region sequence-specific DNA binding"/>
    <property type="evidence" value="ECO:0007669"/>
    <property type="project" value="InterPro"/>
</dbReference>
<dbReference type="CDD" id="cd14660">
    <property type="entry name" value="E2F_DD"/>
    <property type="match status" value="1"/>
</dbReference>
<keyword evidence="3 5" id="KW-0238">DNA-binding</keyword>
<evidence type="ECO:0000313" key="8">
    <source>
        <dbReference type="EMBL" id="CAG6677235.1"/>
    </source>
</evidence>
<dbReference type="InterPro" id="IPR037241">
    <property type="entry name" value="E2F-DP_heterodim"/>
</dbReference>
<dbReference type="PANTHER" id="PTHR12081">
    <property type="entry name" value="TRANSCRIPTION FACTOR E2F"/>
    <property type="match status" value="1"/>
</dbReference>
<dbReference type="SUPFAM" id="SSF144074">
    <property type="entry name" value="E2F-DP heterodimerization region"/>
    <property type="match status" value="1"/>
</dbReference>
<dbReference type="GO" id="GO:0090575">
    <property type="term" value="C:RNA polymerase II transcription regulator complex"/>
    <property type="evidence" value="ECO:0007669"/>
    <property type="project" value="TreeGrafter"/>
</dbReference>
<dbReference type="InterPro" id="IPR003316">
    <property type="entry name" value="E2F_WHTH_DNA-bd_dom"/>
</dbReference>
<dbReference type="InterPro" id="IPR015633">
    <property type="entry name" value="E2F"/>
</dbReference>
<feature type="region of interest" description="Disordered" evidence="6">
    <location>
        <begin position="427"/>
        <end position="462"/>
    </location>
</feature>
<feature type="region of interest" description="Disordered" evidence="6">
    <location>
        <begin position="1"/>
        <end position="55"/>
    </location>
</feature>
<dbReference type="InterPro" id="IPR036388">
    <property type="entry name" value="WH-like_DNA-bd_sf"/>
</dbReference>
<keyword evidence="5" id="KW-0539">Nucleus</keyword>
<keyword evidence="4 5" id="KW-0804">Transcription</keyword>
<comment type="similarity">
    <text evidence="1 5">Belongs to the E2F/DP family.</text>
</comment>